<accession>A0A285USK7</accession>
<dbReference type="InterPro" id="IPR011063">
    <property type="entry name" value="TilS/TtcA_N"/>
</dbReference>
<comment type="catalytic activity">
    <reaction evidence="7 8">
        <text>cytidine(34) in tRNA(Ile2) + L-lysine + ATP = lysidine(34) in tRNA(Ile2) + AMP + diphosphate + H(+)</text>
        <dbReference type="Rhea" id="RHEA:43744"/>
        <dbReference type="Rhea" id="RHEA-COMP:10625"/>
        <dbReference type="Rhea" id="RHEA-COMP:10670"/>
        <dbReference type="ChEBI" id="CHEBI:15378"/>
        <dbReference type="ChEBI" id="CHEBI:30616"/>
        <dbReference type="ChEBI" id="CHEBI:32551"/>
        <dbReference type="ChEBI" id="CHEBI:33019"/>
        <dbReference type="ChEBI" id="CHEBI:82748"/>
        <dbReference type="ChEBI" id="CHEBI:83665"/>
        <dbReference type="ChEBI" id="CHEBI:456215"/>
        <dbReference type="EC" id="6.3.4.19"/>
    </reaction>
</comment>
<dbReference type="GO" id="GO:0005524">
    <property type="term" value="F:ATP binding"/>
    <property type="evidence" value="ECO:0007669"/>
    <property type="project" value="UniProtKB-UniRule"/>
</dbReference>
<feature type="binding site" evidence="8">
    <location>
        <begin position="29"/>
        <end position="34"/>
    </location>
    <ligand>
        <name>ATP</name>
        <dbReference type="ChEBI" id="CHEBI:30616"/>
    </ligand>
</feature>
<feature type="domain" description="Lysidine-tRNA(Ile) synthetase C-terminal" evidence="9">
    <location>
        <begin position="389"/>
        <end position="464"/>
    </location>
</feature>
<comment type="subcellular location">
    <subcellularLocation>
        <location evidence="1 8">Cytoplasm</location>
    </subcellularLocation>
</comment>
<dbReference type="InterPro" id="IPR014729">
    <property type="entry name" value="Rossmann-like_a/b/a_fold"/>
</dbReference>
<reference evidence="11" key="1">
    <citation type="submission" date="2017-08" db="EMBL/GenBank/DDBJ databases">
        <authorList>
            <person name="Varghese N."/>
            <person name="Submissions S."/>
        </authorList>
    </citation>
    <scope>NUCLEOTIDE SEQUENCE [LARGE SCALE GENOMIC DNA]</scope>
    <source>
        <strain evidence="11">JC23</strain>
    </source>
</reference>
<evidence type="ECO:0000313" key="10">
    <source>
        <dbReference type="EMBL" id="SOC44830.1"/>
    </source>
</evidence>
<dbReference type="CDD" id="cd01992">
    <property type="entry name" value="TilS_N"/>
    <property type="match status" value="1"/>
</dbReference>
<evidence type="ECO:0000259" key="9">
    <source>
        <dbReference type="SMART" id="SM00977"/>
    </source>
</evidence>
<dbReference type="SUPFAM" id="SSF56037">
    <property type="entry name" value="PheT/TilS domain"/>
    <property type="match status" value="1"/>
</dbReference>
<evidence type="ECO:0000256" key="7">
    <source>
        <dbReference type="ARBA" id="ARBA00048539"/>
    </source>
</evidence>
<keyword evidence="2 8" id="KW-0963">Cytoplasm</keyword>
<dbReference type="Proteomes" id="UP000219252">
    <property type="component" value="Unassembled WGS sequence"/>
</dbReference>
<keyword evidence="5 8" id="KW-0547">Nucleotide-binding</keyword>
<dbReference type="PANTHER" id="PTHR43033:SF1">
    <property type="entry name" value="TRNA(ILE)-LYSIDINE SYNTHASE-RELATED"/>
    <property type="match status" value="1"/>
</dbReference>
<dbReference type="GO" id="GO:0006400">
    <property type="term" value="P:tRNA modification"/>
    <property type="evidence" value="ECO:0007669"/>
    <property type="project" value="UniProtKB-UniRule"/>
</dbReference>
<proteinExistence type="inferred from homology"/>
<dbReference type="InterPro" id="IPR012795">
    <property type="entry name" value="tRNA_Ile_lys_synt_N"/>
</dbReference>
<protein>
    <recommendedName>
        <fullName evidence="8">tRNA(Ile)-lysidine synthase</fullName>
        <ecNumber evidence="8">6.3.4.19</ecNumber>
    </recommendedName>
    <alternativeName>
        <fullName evidence="8">tRNA(Ile)-2-lysyl-cytidine synthase</fullName>
    </alternativeName>
    <alternativeName>
        <fullName evidence="8">tRNA(Ile)-lysidine synthetase</fullName>
    </alternativeName>
</protein>
<evidence type="ECO:0000256" key="1">
    <source>
        <dbReference type="ARBA" id="ARBA00004496"/>
    </source>
</evidence>
<dbReference type="OrthoDB" id="9807403at2"/>
<comment type="similarity">
    <text evidence="8">Belongs to the tRNA(Ile)-lysidine synthase family.</text>
</comment>
<dbReference type="SUPFAM" id="SSF82829">
    <property type="entry name" value="MesJ substrate recognition domain-like"/>
    <property type="match status" value="1"/>
</dbReference>
<dbReference type="GO" id="GO:0005737">
    <property type="term" value="C:cytoplasm"/>
    <property type="evidence" value="ECO:0007669"/>
    <property type="project" value="UniProtKB-SubCell"/>
</dbReference>
<dbReference type="AlphaFoldDB" id="A0A285USK7"/>
<dbReference type="SUPFAM" id="SSF52402">
    <property type="entry name" value="Adenine nucleotide alpha hydrolases-like"/>
    <property type="match status" value="1"/>
</dbReference>
<evidence type="ECO:0000256" key="4">
    <source>
        <dbReference type="ARBA" id="ARBA00022694"/>
    </source>
</evidence>
<keyword evidence="11" id="KW-1185">Reference proteome</keyword>
<dbReference type="InterPro" id="IPR012796">
    <property type="entry name" value="Lysidine-tRNA-synth_C"/>
</dbReference>
<evidence type="ECO:0000256" key="5">
    <source>
        <dbReference type="ARBA" id="ARBA00022741"/>
    </source>
</evidence>
<evidence type="ECO:0000256" key="2">
    <source>
        <dbReference type="ARBA" id="ARBA00022490"/>
    </source>
</evidence>
<keyword evidence="4 8" id="KW-0819">tRNA processing</keyword>
<comment type="function">
    <text evidence="8">Ligates lysine onto the cytidine present at position 34 of the AUA codon-specific tRNA(Ile) that contains the anticodon CAU, in an ATP-dependent manner. Cytidine is converted to lysidine, thus changing the amino acid specificity of the tRNA from methionine to isoleucine.</text>
</comment>
<dbReference type="SMART" id="SM00977">
    <property type="entry name" value="TilS_C"/>
    <property type="match status" value="1"/>
</dbReference>
<comment type="domain">
    <text evidence="8">The N-terminal region contains the highly conserved SGGXDS motif, predicted to be a P-loop motif involved in ATP binding.</text>
</comment>
<dbReference type="InterPro" id="IPR012094">
    <property type="entry name" value="tRNA_Ile_lys_synt"/>
</dbReference>
<sequence length="476" mass="54762">MVSFDQKVHTFIDQHELIQKGDRLLIGCSGGIDSMGLLHYLMDIRKKIEIEIFVAHVDHMLRGKVSLEDRIFVENFCKDNGITVFSTSIPIPKLLEEEGGNSQAVCRRERYGYFAKVMEENSIQKLVTAHHADDQLESILMSITKTGSLSGLKGMYAMRNFTFGTIVRPFLSVTKDEIREYLESKGGTYREDSSNAKDDYTRNRFRHNIIPLMKNENIHVPKNAVQLAQQLQEDDDYLFTLAKGEFPQVVTKVGDDSFLLDIPSLKKEPVSLQRRIILILLNYLYNNSEFSNSETIVRSIQNLSNTQQGNSTVHLPNQLVAHRKYSEILFEKMEDVNIHSVKLLHFNEWNDLESGICVYIGDASNVTKSKRLDCCLEYYCSSNNFKAPFCVRTRKDGDRIHLKGMESPKRLSRLFIDEKVPLKDRDHWPLLVDADDNIMAVIGIRENQNISKIQHAQDDIKIVIEYNNIYGKKIFN</sequence>
<dbReference type="Gene3D" id="3.40.50.620">
    <property type="entry name" value="HUPs"/>
    <property type="match status" value="1"/>
</dbReference>
<keyword evidence="6 8" id="KW-0067">ATP-binding</keyword>
<dbReference type="NCBIfam" id="TIGR02432">
    <property type="entry name" value="lysidine_TilS_N"/>
    <property type="match status" value="1"/>
</dbReference>
<dbReference type="NCBIfam" id="TIGR02433">
    <property type="entry name" value="lysidine_TilS_C"/>
    <property type="match status" value="1"/>
</dbReference>
<dbReference type="EMBL" id="OBQC01000024">
    <property type="protein sequence ID" value="SOC44830.1"/>
    <property type="molecule type" value="Genomic_DNA"/>
</dbReference>
<keyword evidence="3 8" id="KW-0436">Ligase</keyword>
<dbReference type="HAMAP" id="MF_01161">
    <property type="entry name" value="tRNA_Ile_lys_synt"/>
    <property type="match status" value="1"/>
</dbReference>
<dbReference type="GO" id="GO:0032267">
    <property type="term" value="F:tRNA(Ile)-lysidine synthase activity"/>
    <property type="evidence" value="ECO:0007669"/>
    <property type="project" value="UniProtKB-EC"/>
</dbReference>
<evidence type="ECO:0000313" key="11">
    <source>
        <dbReference type="Proteomes" id="UP000219252"/>
    </source>
</evidence>
<gene>
    <name evidence="8" type="primary">tilS</name>
    <name evidence="10" type="ORF">SAMN05877842_12415</name>
</gene>
<name>A0A285USK7_9BACL</name>
<dbReference type="EC" id="6.3.4.19" evidence="8"/>
<organism evidence="10 11">
    <name type="scientific">Ureibacillus acetophenoni</name>
    <dbReference type="NCBI Taxonomy" id="614649"/>
    <lineage>
        <taxon>Bacteria</taxon>
        <taxon>Bacillati</taxon>
        <taxon>Bacillota</taxon>
        <taxon>Bacilli</taxon>
        <taxon>Bacillales</taxon>
        <taxon>Caryophanaceae</taxon>
        <taxon>Ureibacillus</taxon>
    </lineage>
</organism>
<dbReference type="Pfam" id="PF01171">
    <property type="entry name" value="ATP_bind_3"/>
    <property type="match status" value="1"/>
</dbReference>
<evidence type="ECO:0000256" key="3">
    <source>
        <dbReference type="ARBA" id="ARBA00022598"/>
    </source>
</evidence>
<evidence type="ECO:0000256" key="8">
    <source>
        <dbReference type="HAMAP-Rule" id="MF_01161"/>
    </source>
</evidence>
<dbReference type="Pfam" id="PF11734">
    <property type="entry name" value="TilS_C"/>
    <property type="match status" value="1"/>
</dbReference>
<evidence type="ECO:0000256" key="6">
    <source>
        <dbReference type="ARBA" id="ARBA00022840"/>
    </source>
</evidence>
<dbReference type="RefSeq" id="WP_097151240.1">
    <property type="nucleotide sequence ID" value="NZ_OBQC01000024.1"/>
</dbReference>
<dbReference type="PANTHER" id="PTHR43033">
    <property type="entry name" value="TRNA(ILE)-LYSIDINE SYNTHASE-RELATED"/>
    <property type="match status" value="1"/>
</dbReference>
<dbReference type="Gene3D" id="3.30.465.60">
    <property type="match status" value="1"/>
</dbReference>